<dbReference type="AlphaFoldDB" id="A0A010S080"/>
<dbReference type="InterPro" id="IPR027417">
    <property type="entry name" value="P-loop_NTPase"/>
</dbReference>
<dbReference type="PANTHER" id="PTHR10039:SF5">
    <property type="entry name" value="NACHT DOMAIN-CONTAINING PROTEIN"/>
    <property type="match status" value="1"/>
</dbReference>
<dbReference type="SUPFAM" id="SSF52540">
    <property type="entry name" value="P-loop containing nucleoside triphosphate hydrolases"/>
    <property type="match status" value="1"/>
</dbReference>
<feature type="domain" description="Lipocalin-like" evidence="3">
    <location>
        <begin position="12"/>
        <end position="148"/>
    </location>
</feature>
<dbReference type="EMBL" id="JARH01000678">
    <property type="protein sequence ID" value="EXF77918.1"/>
    <property type="molecule type" value="Genomic_DNA"/>
</dbReference>
<dbReference type="eggNOG" id="ENOG502RUDI">
    <property type="taxonomic scope" value="Eukaryota"/>
</dbReference>
<dbReference type="HOGENOM" id="CLU_002341_4_3_1"/>
<gene>
    <name evidence="5" type="ORF">CFIO01_04172</name>
</gene>
<dbReference type="PANTHER" id="PTHR10039">
    <property type="entry name" value="AMELOGENIN"/>
    <property type="match status" value="1"/>
</dbReference>
<feature type="compositionally biased region" description="Polar residues" evidence="2">
    <location>
        <begin position="745"/>
        <end position="756"/>
    </location>
</feature>
<name>A0A010S080_9PEZI</name>
<dbReference type="InterPro" id="IPR024311">
    <property type="entry name" value="Lipocalin-like"/>
</dbReference>
<dbReference type="Gene3D" id="3.40.50.300">
    <property type="entry name" value="P-loop containing nucleotide triphosphate hydrolases"/>
    <property type="match status" value="1"/>
</dbReference>
<evidence type="ECO:0000313" key="6">
    <source>
        <dbReference type="Proteomes" id="UP000020467"/>
    </source>
</evidence>
<evidence type="ECO:0000256" key="1">
    <source>
        <dbReference type="ARBA" id="ARBA00022737"/>
    </source>
</evidence>
<evidence type="ECO:0000313" key="5">
    <source>
        <dbReference type="EMBL" id="EXF77918.1"/>
    </source>
</evidence>
<organism evidence="5 6">
    <name type="scientific">Colletotrichum fioriniae PJ7</name>
    <dbReference type="NCBI Taxonomy" id="1445577"/>
    <lineage>
        <taxon>Eukaryota</taxon>
        <taxon>Fungi</taxon>
        <taxon>Dikarya</taxon>
        <taxon>Ascomycota</taxon>
        <taxon>Pezizomycotina</taxon>
        <taxon>Sordariomycetes</taxon>
        <taxon>Hypocreomycetidae</taxon>
        <taxon>Glomerellales</taxon>
        <taxon>Glomerellaceae</taxon>
        <taxon>Colletotrichum</taxon>
        <taxon>Colletotrichum acutatum species complex</taxon>
    </lineage>
</organism>
<dbReference type="InterPro" id="IPR056884">
    <property type="entry name" value="NPHP3-like_N"/>
</dbReference>
<proteinExistence type="predicted"/>
<accession>A0A010S080</accession>
<protein>
    <recommendedName>
        <fullName evidence="7">NACHT domain-containing protein</fullName>
    </recommendedName>
</protein>
<dbReference type="Proteomes" id="UP000020467">
    <property type="component" value="Unassembled WGS sequence"/>
</dbReference>
<keyword evidence="6" id="KW-1185">Reference proteome</keyword>
<evidence type="ECO:0008006" key="7">
    <source>
        <dbReference type="Google" id="ProtNLM"/>
    </source>
</evidence>
<sequence length="1064" mass="119506">MQPTEILAILAGTYQLLNTSATRDGVAVPDRTYGSNPVGILSYSKSGFMSATITSTDPEDRPANLTFPFEDSQSDADWALVGKHSIGYAGPLRISDAFPANATFGQVIHGPLTVANVPSMAGGSQARNYTLYENGKILRISSQRDGGNRGELCIKSAATIIPMAELAALGVAANIVQFLELGLKVSITIVKTYRSITDDGLLPRNVEMEAMAKDLRQRCNRLQADASIKADAGMTRLVERCIETSTELVRETETLAVDFRSRYPRWVKLKVSLRAYRKKGRIAEIHESLKEIKTEIFQTLPVLLFDHRNTLRDTVRSYGDASTAWNQGVDVILHQMSTDISKLVDSAKNASSARDLADLATTLAKFVEEANNQGNTREILRSLRFAQIAERQTEIPSAHKKTYEWIFQESADANFPSWLQGSQGIFWITGKPGSGKSTLMKFISGHERTLHLARDWASPKQLVVASHFFWGIARGLQSSQEGLLRTLLFQIVIQCPELIPKVFPERCASYFKCLDPWTVDGLLRAFNRLTSLPSLPKRILILVDGLDEYKGDHGNLVKFLEDKDRSPDIKICCASRPWPEFRKPFGKTPTCIQMDRLTAKDMLSYVRDTLNQHPHYQTLLETHESDAVQLVESISQKSEGVFFWVSLVVKSLIRGLHKSDDIGTLQKRLSEFPSDLDQFFQRMLDSVDGVYKETVSRTISMLLIADMPVPLVCFLALDTYVEKMNRIATAASKRSPKRSRRPAESQHSNMPTLQKARQQDVEEMTYSHNIRQALGLEDGSAGFGLSDNLNERVPEKREQVLAQCCDLIQTWEADGPAPFNSRLGFVHRTVVDFLQRADEWRSSLHYQYFWLALSYLEFVCPDSEAPTNVKQDFLLRSVLIIENAEPQDNDQVAPGDGFESLYSFISRRAKFIGIERISKLISQVWAWKIAAIGGSRGPSTLPEIRCEMLRDILAGSAHIEFGDPPEVVWTPSVDLELLQYFLAYLKREGILDDVSHVLKSFLQDRRTASARNWPPNGIEACGVMYSFGMKPKDLGDRTANSAARISWSNYFTEEELDEVRDPRT</sequence>
<dbReference type="Pfam" id="PF24883">
    <property type="entry name" value="NPHP3_N"/>
    <property type="match status" value="1"/>
</dbReference>
<dbReference type="Pfam" id="PF13924">
    <property type="entry name" value="Lipocalin_5"/>
    <property type="match status" value="1"/>
</dbReference>
<evidence type="ECO:0000256" key="2">
    <source>
        <dbReference type="SAM" id="MobiDB-lite"/>
    </source>
</evidence>
<feature type="region of interest" description="Disordered" evidence="2">
    <location>
        <begin position="731"/>
        <end position="761"/>
    </location>
</feature>
<reference evidence="5 6" key="1">
    <citation type="submission" date="2014-02" db="EMBL/GenBank/DDBJ databases">
        <title>The genome sequence of Colletotrichum fioriniae PJ7.</title>
        <authorList>
            <person name="Baroncelli R."/>
            <person name="Thon M.R."/>
        </authorList>
    </citation>
    <scope>NUCLEOTIDE SEQUENCE [LARGE SCALE GENOMIC DNA]</scope>
    <source>
        <strain evidence="5 6">PJ7</strain>
    </source>
</reference>
<dbReference type="KEGG" id="cfj:CFIO01_04172"/>
<keyword evidence="1" id="KW-0677">Repeat</keyword>
<dbReference type="OrthoDB" id="443402at2759"/>
<comment type="caution">
    <text evidence="5">The sequence shown here is derived from an EMBL/GenBank/DDBJ whole genome shotgun (WGS) entry which is preliminary data.</text>
</comment>
<evidence type="ECO:0000259" key="3">
    <source>
        <dbReference type="Pfam" id="PF13924"/>
    </source>
</evidence>
<evidence type="ECO:0000259" key="4">
    <source>
        <dbReference type="Pfam" id="PF24883"/>
    </source>
</evidence>
<feature type="domain" description="Nephrocystin 3-like N-terminal" evidence="4">
    <location>
        <begin position="402"/>
        <end position="576"/>
    </location>
</feature>